<evidence type="ECO:0008006" key="3">
    <source>
        <dbReference type="Google" id="ProtNLM"/>
    </source>
</evidence>
<dbReference type="OrthoDB" id="3800024at2759"/>
<proteinExistence type="predicted"/>
<organism evidence="1 2">
    <name type="scientific">Ophiobolus disseminans</name>
    <dbReference type="NCBI Taxonomy" id="1469910"/>
    <lineage>
        <taxon>Eukaryota</taxon>
        <taxon>Fungi</taxon>
        <taxon>Dikarya</taxon>
        <taxon>Ascomycota</taxon>
        <taxon>Pezizomycotina</taxon>
        <taxon>Dothideomycetes</taxon>
        <taxon>Pleosporomycetidae</taxon>
        <taxon>Pleosporales</taxon>
        <taxon>Pleosporineae</taxon>
        <taxon>Phaeosphaeriaceae</taxon>
        <taxon>Ophiobolus</taxon>
    </lineage>
</organism>
<keyword evidence="2" id="KW-1185">Reference proteome</keyword>
<evidence type="ECO:0000313" key="1">
    <source>
        <dbReference type="EMBL" id="KAF2822754.1"/>
    </source>
</evidence>
<accession>A0A6A6ZQQ1</accession>
<dbReference type="InterPro" id="IPR032675">
    <property type="entry name" value="LRR_dom_sf"/>
</dbReference>
<gene>
    <name evidence="1" type="ORF">CC86DRAFT_71095</name>
</gene>
<name>A0A6A6ZQQ1_9PLEO</name>
<protein>
    <recommendedName>
        <fullName evidence="3">F-box domain-containing protein</fullName>
    </recommendedName>
</protein>
<dbReference type="SUPFAM" id="SSF52047">
    <property type="entry name" value="RNI-like"/>
    <property type="match status" value="1"/>
</dbReference>
<sequence length="566" mass="64913">MKTTDKWPVGKEQPAWFERLNDDVLRLVLADLSLDDTNHLFNVVEVSKRLYFLAMPLLYRDTTLDLARSTHQRLLRRLTRPGAQLPHAIRIIRLKGTSKQTPVQLLDLYVFFGSLTDIREFHWHGTLSIPHRFLEVLSCRHPTAEIYIDAQSIKLGVADTTPTLACTVFTHLAGTQLREFTYTPIDAAQMYGGFKLHLIQMLKRCHTLRALTISWTGDEYRDFPEVLAEVRQGPFTKLRELRFLTPARNGVALFTAGEVSLLRAHGCWDLLETLSLEHVSLLPHFLTTYSKLRNLWLYHVDQTSWNVIESWLDENNYSFENLANLQFFGIATTGSNVVQSMVPWAIVRRAPKVTTMLLHRAYYNPSSYLASNALTVSDVEQLRTSCPGLTYMSFDIAVRGKWPTLKNNILHELAQFPEAIEVELYLHMNLTLLSEIGLNRFKCRRAFNRVLHERRQLGLPCDSRFQIGFKVVRPLNRLRGNSVVPDYNYSLNKAGEVQVWRQNSTKLRETLHSMGLKDLMGRVTSSCTRLVGWGRGGYTAQLKRQEINNQGLAGFSADSMLYDLLT</sequence>
<reference evidence="1" key="1">
    <citation type="journal article" date="2020" name="Stud. Mycol.">
        <title>101 Dothideomycetes genomes: a test case for predicting lifestyles and emergence of pathogens.</title>
        <authorList>
            <person name="Haridas S."/>
            <person name="Albert R."/>
            <person name="Binder M."/>
            <person name="Bloem J."/>
            <person name="Labutti K."/>
            <person name="Salamov A."/>
            <person name="Andreopoulos B."/>
            <person name="Baker S."/>
            <person name="Barry K."/>
            <person name="Bills G."/>
            <person name="Bluhm B."/>
            <person name="Cannon C."/>
            <person name="Castanera R."/>
            <person name="Culley D."/>
            <person name="Daum C."/>
            <person name="Ezra D."/>
            <person name="Gonzalez J."/>
            <person name="Henrissat B."/>
            <person name="Kuo A."/>
            <person name="Liang C."/>
            <person name="Lipzen A."/>
            <person name="Lutzoni F."/>
            <person name="Magnuson J."/>
            <person name="Mondo S."/>
            <person name="Nolan M."/>
            <person name="Ohm R."/>
            <person name="Pangilinan J."/>
            <person name="Park H.-J."/>
            <person name="Ramirez L."/>
            <person name="Alfaro M."/>
            <person name="Sun H."/>
            <person name="Tritt A."/>
            <person name="Yoshinaga Y."/>
            <person name="Zwiers L.-H."/>
            <person name="Turgeon B."/>
            <person name="Goodwin S."/>
            <person name="Spatafora J."/>
            <person name="Crous P."/>
            <person name="Grigoriev I."/>
        </authorList>
    </citation>
    <scope>NUCLEOTIDE SEQUENCE</scope>
    <source>
        <strain evidence="1">CBS 113818</strain>
    </source>
</reference>
<dbReference type="Gene3D" id="3.80.10.10">
    <property type="entry name" value="Ribonuclease Inhibitor"/>
    <property type="match status" value="1"/>
</dbReference>
<evidence type="ECO:0000313" key="2">
    <source>
        <dbReference type="Proteomes" id="UP000799424"/>
    </source>
</evidence>
<dbReference type="EMBL" id="MU006233">
    <property type="protein sequence ID" value="KAF2822754.1"/>
    <property type="molecule type" value="Genomic_DNA"/>
</dbReference>
<dbReference type="AlphaFoldDB" id="A0A6A6ZQQ1"/>
<dbReference type="Proteomes" id="UP000799424">
    <property type="component" value="Unassembled WGS sequence"/>
</dbReference>